<evidence type="ECO:0000256" key="2">
    <source>
        <dbReference type="ARBA" id="ARBA00023098"/>
    </source>
</evidence>
<dbReference type="InterPro" id="IPR014748">
    <property type="entry name" value="Enoyl-CoA_hydra_C"/>
</dbReference>
<dbReference type="Pfam" id="PF00378">
    <property type="entry name" value="ECH_1"/>
    <property type="match status" value="1"/>
</dbReference>
<dbReference type="PANTHER" id="PTHR11941:SF169">
    <property type="entry name" value="(7AS)-7A-METHYL-1,5-DIOXO-2,3,5,6,7,7A-HEXAHYDRO-1H-INDENE-CARBOXYL-COA HYDROLASE"/>
    <property type="match status" value="1"/>
</dbReference>
<dbReference type="EC" id="4.2.1.17" evidence="6"/>
<organism evidence="6 7">
    <name type="scientific">Ramlibacter rhizophilus</name>
    <dbReference type="NCBI Taxonomy" id="1781167"/>
    <lineage>
        <taxon>Bacteria</taxon>
        <taxon>Pseudomonadati</taxon>
        <taxon>Pseudomonadota</taxon>
        <taxon>Betaproteobacteria</taxon>
        <taxon>Burkholderiales</taxon>
        <taxon>Comamonadaceae</taxon>
        <taxon>Ramlibacter</taxon>
    </lineage>
</organism>
<dbReference type="OrthoDB" id="9774843at2"/>
<comment type="caution">
    <text evidence="6">The sequence shown here is derived from an EMBL/GenBank/DDBJ whole genome shotgun (WGS) entry which is preliminary data.</text>
</comment>
<evidence type="ECO:0000256" key="1">
    <source>
        <dbReference type="ARBA" id="ARBA00005254"/>
    </source>
</evidence>
<keyword evidence="7" id="KW-1185">Reference proteome</keyword>
<protein>
    <submittedName>
        <fullName evidence="6">Crotonase/enoyl-CoA hydratase family protein</fullName>
        <ecNumber evidence="6">4.2.1.17</ecNumber>
    </submittedName>
</protein>
<dbReference type="Gene3D" id="3.90.226.10">
    <property type="entry name" value="2-enoyl-CoA Hydratase, Chain A, domain 1"/>
    <property type="match status" value="1"/>
</dbReference>
<evidence type="ECO:0000256" key="5">
    <source>
        <dbReference type="SAM" id="MobiDB-lite"/>
    </source>
</evidence>
<gene>
    <name evidence="6" type="ORF">EZ242_17935</name>
</gene>
<dbReference type="CDD" id="cd06558">
    <property type="entry name" value="crotonase-like"/>
    <property type="match status" value="1"/>
</dbReference>
<dbReference type="InterPro" id="IPR029045">
    <property type="entry name" value="ClpP/crotonase-like_dom_sf"/>
</dbReference>
<dbReference type="PROSITE" id="PS00166">
    <property type="entry name" value="ENOYL_COA_HYDRATASE"/>
    <property type="match status" value="1"/>
</dbReference>
<dbReference type="AlphaFoldDB" id="A0A4Z0BDM6"/>
<keyword evidence="2" id="KW-0443">Lipid metabolism</keyword>
<evidence type="ECO:0000313" key="7">
    <source>
        <dbReference type="Proteomes" id="UP000297564"/>
    </source>
</evidence>
<dbReference type="InterPro" id="IPR018376">
    <property type="entry name" value="Enoyl-CoA_hyd/isom_CS"/>
</dbReference>
<dbReference type="SUPFAM" id="SSF52096">
    <property type="entry name" value="ClpP/crotonase"/>
    <property type="match status" value="1"/>
</dbReference>
<evidence type="ECO:0000313" key="6">
    <source>
        <dbReference type="EMBL" id="TFY97406.1"/>
    </source>
</evidence>
<comment type="similarity">
    <text evidence="1 4">Belongs to the enoyl-CoA hydratase/isomerase family.</text>
</comment>
<sequence>MSLPLHYSKDGAIAQVVLDRPAARNALSPEMLCRLADAVVDFAADESLRVMVLTAAGEQAFCAGGDLARTIPLLSGERAPEDAWDERVLNDPVVMPASSLRDYPLHKPVIAAINGACFAAGFEIMLGTDIRIAAAHASFCLPEVKRAVIPFAGSMARLPRQVPYALAMELMLTGDPITAARAQSMGLVNEVLPGPEVLPRALDIARRIARNGPLAVQQLKRTVAECSGRPLEEAFRIEDETRRVVLASEDAREGPRAFMEKREPNYQGR</sequence>
<reference evidence="6 7" key="1">
    <citation type="submission" date="2019-03" db="EMBL/GenBank/DDBJ databases">
        <title>Ramlibacter rhizophilus CCTCC AB2015357, whole genome shotgun sequence.</title>
        <authorList>
            <person name="Zhang X."/>
            <person name="Feng G."/>
            <person name="Zhu H."/>
        </authorList>
    </citation>
    <scope>NUCLEOTIDE SEQUENCE [LARGE SCALE GENOMIC DNA]</scope>
    <source>
        <strain evidence="6 7">CCTCC AB2015357</strain>
    </source>
</reference>
<evidence type="ECO:0000256" key="3">
    <source>
        <dbReference type="ARBA" id="ARBA00023239"/>
    </source>
</evidence>
<accession>A0A4Z0BDM6</accession>
<proteinExistence type="inferred from homology"/>
<dbReference type="GO" id="GO:0004300">
    <property type="term" value="F:enoyl-CoA hydratase activity"/>
    <property type="evidence" value="ECO:0007669"/>
    <property type="project" value="UniProtKB-EC"/>
</dbReference>
<dbReference type="InterPro" id="IPR001753">
    <property type="entry name" value="Enoyl-CoA_hydra/iso"/>
</dbReference>
<keyword evidence="3 6" id="KW-0456">Lyase</keyword>
<name>A0A4Z0BDM6_9BURK</name>
<feature type="region of interest" description="Disordered" evidence="5">
    <location>
        <begin position="248"/>
        <end position="269"/>
    </location>
</feature>
<dbReference type="Gene3D" id="1.10.12.10">
    <property type="entry name" value="Lyase 2-enoyl-coa Hydratase, Chain A, domain 2"/>
    <property type="match status" value="1"/>
</dbReference>
<dbReference type="PANTHER" id="PTHR11941">
    <property type="entry name" value="ENOYL-COA HYDRATASE-RELATED"/>
    <property type="match status" value="1"/>
</dbReference>
<dbReference type="Proteomes" id="UP000297564">
    <property type="component" value="Unassembled WGS sequence"/>
</dbReference>
<evidence type="ECO:0000256" key="4">
    <source>
        <dbReference type="RuleBase" id="RU003707"/>
    </source>
</evidence>
<dbReference type="EMBL" id="SMLL01000007">
    <property type="protein sequence ID" value="TFY97406.1"/>
    <property type="molecule type" value="Genomic_DNA"/>
</dbReference>
<dbReference type="RefSeq" id="WP_135286572.1">
    <property type="nucleotide sequence ID" value="NZ_SMLL01000007.1"/>
</dbReference>
<dbReference type="GO" id="GO:0006635">
    <property type="term" value="P:fatty acid beta-oxidation"/>
    <property type="evidence" value="ECO:0007669"/>
    <property type="project" value="TreeGrafter"/>
</dbReference>